<feature type="transmembrane region" description="Helical" evidence="1">
    <location>
        <begin position="12"/>
        <end position="34"/>
    </location>
</feature>
<keyword evidence="1" id="KW-1133">Transmembrane helix</keyword>
<sequence length="77" mass="8901">MLIIHTYGSRTLSSLVILCLFQNIFALSGMFSLFLRLHRLPLPAMLVSLLRQGVMLPLPRLQMWKQFTQPDERSRSA</sequence>
<dbReference type="Proteomes" id="UP000325434">
    <property type="component" value="Unassembled WGS sequence"/>
</dbReference>
<keyword evidence="1" id="KW-0472">Membrane</keyword>
<protein>
    <submittedName>
        <fullName evidence="2">Uncharacterized protein</fullName>
    </submittedName>
</protein>
<gene>
    <name evidence="2" type="ORF">BDV35DRAFT_361106</name>
</gene>
<keyword evidence="1" id="KW-0812">Transmembrane</keyword>
<proteinExistence type="predicted"/>
<accession>A0A5N6GNR5</accession>
<name>A0A5N6GNR5_ASPFL</name>
<organism evidence="2">
    <name type="scientific">Aspergillus flavus</name>
    <dbReference type="NCBI Taxonomy" id="5059"/>
    <lineage>
        <taxon>Eukaryota</taxon>
        <taxon>Fungi</taxon>
        <taxon>Dikarya</taxon>
        <taxon>Ascomycota</taxon>
        <taxon>Pezizomycotina</taxon>
        <taxon>Eurotiomycetes</taxon>
        <taxon>Eurotiomycetidae</taxon>
        <taxon>Eurotiales</taxon>
        <taxon>Aspergillaceae</taxon>
        <taxon>Aspergillus</taxon>
        <taxon>Aspergillus subgen. Circumdati</taxon>
    </lineage>
</organism>
<evidence type="ECO:0000313" key="2">
    <source>
        <dbReference type="EMBL" id="KAB8244012.1"/>
    </source>
</evidence>
<dbReference type="AlphaFoldDB" id="A0A5N6GNR5"/>
<dbReference type="EMBL" id="ML734633">
    <property type="protein sequence ID" value="KAB8244012.1"/>
    <property type="molecule type" value="Genomic_DNA"/>
</dbReference>
<evidence type="ECO:0000256" key="1">
    <source>
        <dbReference type="SAM" id="Phobius"/>
    </source>
</evidence>
<reference evidence="2" key="1">
    <citation type="submission" date="2019-04" db="EMBL/GenBank/DDBJ databases">
        <title>Friends and foes A comparative genomics study of 23 Aspergillus species from section Flavi.</title>
        <authorList>
            <consortium name="DOE Joint Genome Institute"/>
            <person name="Kjaerbolling I."/>
            <person name="Vesth T."/>
            <person name="Frisvad J.C."/>
            <person name="Nybo J.L."/>
            <person name="Theobald S."/>
            <person name="Kildgaard S."/>
            <person name="Isbrandt T."/>
            <person name="Kuo A."/>
            <person name="Sato A."/>
            <person name="Lyhne E.K."/>
            <person name="Kogle M.E."/>
            <person name="Wiebenga A."/>
            <person name="Kun R.S."/>
            <person name="Lubbers R.J."/>
            <person name="Makela M.R."/>
            <person name="Barry K."/>
            <person name="Chovatia M."/>
            <person name="Clum A."/>
            <person name="Daum C."/>
            <person name="Haridas S."/>
            <person name="He G."/>
            <person name="LaButti K."/>
            <person name="Lipzen A."/>
            <person name="Mondo S."/>
            <person name="Riley R."/>
            <person name="Salamov A."/>
            <person name="Simmons B.A."/>
            <person name="Magnuson J.K."/>
            <person name="Henrissat B."/>
            <person name="Mortensen U.H."/>
            <person name="Larsen T.O."/>
            <person name="Devries R.P."/>
            <person name="Grigoriev I.V."/>
            <person name="Machida M."/>
            <person name="Baker S.E."/>
            <person name="Andersen M.R."/>
        </authorList>
    </citation>
    <scope>NUCLEOTIDE SEQUENCE [LARGE SCALE GENOMIC DNA]</scope>
    <source>
        <strain evidence="2">CBS 121.62</strain>
    </source>
</reference>